<gene>
    <name evidence="2" type="ORF">NP777_39910</name>
</gene>
<reference evidence="2 3" key="1">
    <citation type="submission" date="2022-07" db="EMBL/GenBank/DDBJ databases">
        <authorList>
            <person name="Phongsopitanun W."/>
            <person name="Tanasupawat S."/>
        </authorList>
    </citation>
    <scope>NUCLEOTIDE SEQUENCE [LARGE SCALE GENOMIC DNA]</scope>
    <source>
        <strain evidence="2 3">RCU-064</strain>
    </source>
</reference>
<proteinExistence type="predicted"/>
<accession>A0ABT1VA72</accession>
<feature type="region of interest" description="Disordered" evidence="1">
    <location>
        <begin position="38"/>
        <end position="61"/>
    </location>
</feature>
<keyword evidence="3" id="KW-1185">Reference proteome</keyword>
<name>A0ABT1VA72_9ACTN</name>
<organism evidence="2 3">
    <name type="scientific">Streptomyces rugosispiralis</name>
    <dbReference type="NCBI Taxonomy" id="2967341"/>
    <lineage>
        <taxon>Bacteria</taxon>
        <taxon>Bacillati</taxon>
        <taxon>Actinomycetota</taxon>
        <taxon>Actinomycetes</taxon>
        <taxon>Kitasatosporales</taxon>
        <taxon>Streptomycetaceae</taxon>
        <taxon>Streptomyces</taxon>
    </lineage>
</organism>
<comment type="caution">
    <text evidence="2">The sequence shown here is derived from an EMBL/GenBank/DDBJ whole genome shotgun (WGS) entry which is preliminary data.</text>
</comment>
<dbReference type="EMBL" id="JANIAA010000045">
    <property type="protein sequence ID" value="MCQ8194298.1"/>
    <property type="molecule type" value="Genomic_DNA"/>
</dbReference>
<evidence type="ECO:0000313" key="3">
    <source>
        <dbReference type="Proteomes" id="UP001204746"/>
    </source>
</evidence>
<evidence type="ECO:0000313" key="2">
    <source>
        <dbReference type="EMBL" id="MCQ8194298.1"/>
    </source>
</evidence>
<evidence type="ECO:0000256" key="1">
    <source>
        <dbReference type="SAM" id="MobiDB-lite"/>
    </source>
</evidence>
<sequence>MPLFWCQGCEATSLAQLHEATGLSSASRYGAYGSKGNCSGAPWSITSPDRAASPTSSRTKH</sequence>
<dbReference type="Proteomes" id="UP001204746">
    <property type="component" value="Unassembled WGS sequence"/>
</dbReference>
<protein>
    <submittedName>
        <fullName evidence="2">Uncharacterized protein</fullName>
    </submittedName>
</protein>
<dbReference type="Gene3D" id="1.10.10.60">
    <property type="entry name" value="Homeodomain-like"/>
    <property type="match status" value="1"/>
</dbReference>